<feature type="transmembrane region" description="Helical" evidence="1">
    <location>
        <begin position="56"/>
        <end position="79"/>
    </location>
</feature>
<feature type="transmembrane region" description="Helical" evidence="1">
    <location>
        <begin position="173"/>
        <end position="194"/>
    </location>
</feature>
<evidence type="ECO:0008006" key="4">
    <source>
        <dbReference type="Google" id="ProtNLM"/>
    </source>
</evidence>
<sequence length="528" mass="58513">MNNALIYQYKMTAKNAFRQFLKKPLKLIGTALAVGYFVFLPFMFKSMIVNENFDSPAWFVVVISALTIYISMPSTLSYFSRKGVVFRKQDIHFTLATPISPKQALLFALLKTAYLTFAMQIALIIAAIFVFNVPVLNALIMGVGDLVFSNSLSYSLALIMYASETLSLSQKKWIKWGVYGILAGVSLFIGFYILQNGASTQTIHNLVSHPVILLIPIFGWQLGWINLVILGPTMVSILSSILYLISAVGLTWIAYTMPCKGDYYEDALSFSQKQALLEDKQKKGDVSLSEALGKSKKVHAGKGHLSGQGAQVIFYKQIIERQRSSRLFFRFGDYMYLIAGIGVAVAQLFFNLELPPEMFFATICGITMYLVAFFSPAPTWKDEFGQAALYIMPDSISKKLFYATLLDHLISCARAIMLTLPAGIAIGATFMDMVLTIIAQVLVRAMIVYLSVIAREYLGSKLGATISQFVNMVVVFIALIVPTIGITMSIFTSSLIGFLILSGYSAVLSFVFIKLAERILTNIESLRS</sequence>
<keyword evidence="1" id="KW-0472">Membrane</keyword>
<reference evidence="2 3" key="1">
    <citation type="submission" date="2015-10" db="EMBL/GenBank/DDBJ databases">
        <title>Erysipelothrix larvae sp. LV19 isolated from the larval gut of the rhinoceros beetle, Trypoxylus dichotomus.</title>
        <authorList>
            <person name="Lim S."/>
            <person name="Kim B.-C."/>
        </authorList>
    </citation>
    <scope>NUCLEOTIDE SEQUENCE [LARGE SCALE GENOMIC DNA]</scope>
    <source>
        <strain evidence="2 3">LV19</strain>
    </source>
</reference>
<feature type="transmembrane region" description="Helical" evidence="1">
    <location>
        <begin position="490"/>
        <end position="513"/>
    </location>
</feature>
<dbReference type="RefSeq" id="WP_067631054.1">
    <property type="nucleotide sequence ID" value="NZ_CP013213.1"/>
</dbReference>
<evidence type="ECO:0000313" key="2">
    <source>
        <dbReference type="EMBL" id="AMC92915.1"/>
    </source>
</evidence>
<evidence type="ECO:0000256" key="1">
    <source>
        <dbReference type="SAM" id="Phobius"/>
    </source>
</evidence>
<accession>A0A0X8GYV1</accession>
<feature type="transmembrane region" description="Helical" evidence="1">
    <location>
        <begin position="466"/>
        <end position="484"/>
    </location>
</feature>
<dbReference type="Proteomes" id="UP000063781">
    <property type="component" value="Chromosome"/>
</dbReference>
<dbReference type="AlphaFoldDB" id="A0A0X8GYV1"/>
<keyword evidence="1" id="KW-1133">Transmembrane helix</keyword>
<name>A0A0X8GYV1_9FIRM</name>
<dbReference type="OrthoDB" id="816862at2"/>
<proteinExistence type="predicted"/>
<dbReference type="InterPro" id="IPR031584">
    <property type="entry name" value="Put_ABC_export"/>
</dbReference>
<feature type="transmembrane region" description="Helical" evidence="1">
    <location>
        <begin position="331"/>
        <end position="352"/>
    </location>
</feature>
<dbReference type="EMBL" id="CP013213">
    <property type="protein sequence ID" value="AMC92915.1"/>
    <property type="molecule type" value="Genomic_DNA"/>
</dbReference>
<keyword evidence="3" id="KW-1185">Reference proteome</keyword>
<protein>
    <recommendedName>
        <fullName evidence="4">ABC exporter</fullName>
    </recommendedName>
</protein>
<dbReference type="Pfam" id="PF16962">
    <property type="entry name" value="ABC_export"/>
    <property type="match status" value="1"/>
</dbReference>
<feature type="transmembrane region" description="Helical" evidence="1">
    <location>
        <begin position="358"/>
        <end position="380"/>
    </location>
</feature>
<dbReference type="STRING" id="1514105.AOC36_02615"/>
<feature type="transmembrane region" description="Helical" evidence="1">
    <location>
        <begin position="400"/>
        <end position="427"/>
    </location>
</feature>
<feature type="transmembrane region" description="Helical" evidence="1">
    <location>
        <begin position="206"/>
        <end position="229"/>
    </location>
</feature>
<gene>
    <name evidence="2" type="ORF">AOC36_02615</name>
</gene>
<feature type="transmembrane region" description="Helical" evidence="1">
    <location>
        <begin position="235"/>
        <end position="255"/>
    </location>
</feature>
<organism evidence="2 3">
    <name type="scientific">Erysipelothrix larvae</name>
    <dbReference type="NCBI Taxonomy" id="1514105"/>
    <lineage>
        <taxon>Bacteria</taxon>
        <taxon>Bacillati</taxon>
        <taxon>Bacillota</taxon>
        <taxon>Erysipelotrichia</taxon>
        <taxon>Erysipelotrichales</taxon>
        <taxon>Erysipelotrichaceae</taxon>
        <taxon>Erysipelothrix</taxon>
    </lineage>
</organism>
<feature type="transmembrane region" description="Helical" evidence="1">
    <location>
        <begin position="433"/>
        <end position="454"/>
    </location>
</feature>
<keyword evidence="1" id="KW-0812">Transmembrane</keyword>
<dbReference type="KEGG" id="erl:AOC36_02615"/>
<evidence type="ECO:0000313" key="3">
    <source>
        <dbReference type="Proteomes" id="UP000063781"/>
    </source>
</evidence>
<feature type="transmembrane region" description="Helical" evidence="1">
    <location>
        <begin position="24"/>
        <end position="44"/>
    </location>
</feature>